<dbReference type="Pfam" id="PF02518">
    <property type="entry name" value="HATPase_c"/>
    <property type="match status" value="1"/>
</dbReference>
<comment type="catalytic activity">
    <reaction evidence="1">
        <text>ATP + protein L-histidine = ADP + protein N-phospho-L-histidine.</text>
        <dbReference type="EC" id="2.7.13.3"/>
    </reaction>
</comment>
<keyword evidence="7" id="KW-0812">Transmembrane</keyword>
<dbReference type="AlphaFoldDB" id="A0A6I4W5I7"/>
<keyword evidence="10" id="KW-1185">Reference proteome</keyword>
<feature type="compositionally biased region" description="Pro residues" evidence="6">
    <location>
        <begin position="586"/>
        <end position="600"/>
    </location>
</feature>
<evidence type="ECO:0000256" key="7">
    <source>
        <dbReference type="SAM" id="Phobius"/>
    </source>
</evidence>
<feature type="transmembrane region" description="Helical" evidence="7">
    <location>
        <begin position="30"/>
        <end position="49"/>
    </location>
</feature>
<sequence length="632" mass="64797">MTVDRRAPERPAAPPTDAPRRRDVWGPASIAAAVVLALLMLTALLLLATGAGVGWPVPFAATALAAALVVALVLRDQRDRDERHRLRAEAVRRAAELAAETDRARAAALRLGEWETYADALRQRAQGLEELTRRILLAYLPAVVDGDHLPRVGPEAADLLGPELADALRDALRSVLELRRDLADREDSYQQVMVALAQRVQSASHRMQLAAERIAEDNRLLPDVYRAGQAMDHAASQAARVAQSVAILSGSWEGQQWTRGLRLAEIVQAASARIEDYGRVRIEGDPDVGVDPVTLEPVIHVIAELLANATEASPTATDVIVKVTAAASGAVFRIDDHGTGLEEPRLSHARDVVAGRVVPSLADLGEVPRTGLAVVGRYAAEHRLKVTLDESPYGGLQAVVLVPSGRTIRVEPRGARATAPLPRPSLDRSEPPATRTPPTGTATPPAGRPAGAPSATPPTGTAAPSAGPAAGTPSPASSAGTPSSAQPAGPSSGRLGAQPAAQPRGAEPAPSAGAPGTPSGASGTSGSHSAPGGAADDGSHDASGTGSHALPSSGAAGTPPFGSAAPDAGAPGGGLPQRRNRRRTAVPPPSTAPAVAPPDQTPEDAASFMAGVFGDASPVPDPPDDDPGEPRE</sequence>
<evidence type="ECO:0000256" key="1">
    <source>
        <dbReference type="ARBA" id="ARBA00000085"/>
    </source>
</evidence>
<dbReference type="InterPro" id="IPR036890">
    <property type="entry name" value="HATPase_C_sf"/>
</dbReference>
<dbReference type="Gene3D" id="3.30.565.10">
    <property type="entry name" value="Histidine kinase-like ATPase, C-terminal domain"/>
    <property type="match status" value="1"/>
</dbReference>
<feature type="compositionally biased region" description="Low complexity" evidence="6">
    <location>
        <begin position="508"/>
        <end position="549"/>
    </location>
</feature>
<evidence type="ECO:0000256" key="6">
    <source>
        <dbReference type="SAM" id="MobiDB-lite"/>
    </source>
</evidence>
<dbReference type="SUPFAM" id="SSF55874">
    <property type="entry name" value="ATPase domain of HSP90 chaperone/DNA topoisomerase II/histidine kinase"/>
    <property type="match status" value="1"/>
</dbReference>
<dbReference type="GO" id="GO:0000160">
    <property type="term" value="P:phosphorelay signal transduction system"/>
    <property type="evidence" value="ECO:0007669"/>
    <property type="project" value="TreeGrafter"/>
</dbReference>
<dbReference type="EMBL" id="WUTW01000001">
    <property type="protein sequence ID" value="MXQ62424.1"/>
    <property type="molecule type" value="Genomic_DNA"/>
</dbReference>
<gene>
    <name evidence="9" type="ORF">GQ466_00060</name>
</gene>
<dbReference type="RefSeq" id="WP_161100739.1">
    <property type="nucleotide sequence ID" value="NZ_JBHLYI010000009.1"/>
</dbReference>
<keyword evidence="4" id="KW-0808">Transferase</keyword>
<feature type="region of interest" description="Disordered" evidence="6">
    <location>
        <begin position="411"/>
        <end position="632"/>
    </location>
</feature>
<accession>A0A6I4W5I7</accession>
<comment type="caution">
    <text evidence="9">The sequence shown here is derived from an EMBL/GenBank/DDBJ whole genome shotgun (WGS) entry which is preliminary data.</text>
</comment>
<evidence type="ECO:0000313" key="10">
    <source>
        <dbReference type="Proteomes" id="UP000431901"/>
    </source>
</evidence>
<evidence type="ECO:0000256" key="2">
    <source>
        <dbReference type="ARBA" id="ARBA00012438"/>
    </source>
</evidence>
<evidence type="ECO:0000256" key="5">
    <source>
        <dbReference type="ARBA" id="ARBA00022777"/>
    </source>
</evidence>
<evidence type="ECO:0000313" key="9">
    <source>
        <dbReference type="EMBL" id="MXQ62424.1"/>
    </source>
</evidence>
<keyword evidence="7" id="KW-0472">Membrane</keyword>
<dbReference type="OrthoDB" id="3357461at2"/>
<protein>
    <recommendedName>
        <fullName evidence="2">histidine kinase</fullName>
        <ecNumber evidence="2">2.7.13.3</ecNumber>
    </recommendedName>
</protein>
<feature type="compositionally biased region" description="Low complexity" evidence="6">
    <location>
        <begin position="431"/>
        <end position="493"/>
    </location>
</feature>
<dbReference type="EC" id="2.7.13.3" evidence="2"/>
<name>A0A6I4W5I7_9ACTN</name>
<dbReference type="GO" id="GO:0004673">
    <property type="term" value="F:protein histidine kinase activity"/>
    <property type="evidence" value="ECO:0007669"/>
    <property type="project" value="UniProtKB-EC"/>
</dbReference>
<feature type="region of interest" description="Disordered" evidence="6">
    <location>
        <begin position="1"/>
        <end position="21"/>
    </location>
</feature>
<reference evidence="9 10" key="1">
    <citation type="submission" date="2019-12" db="EMBL/GenBank/DDBJ databases">
        <title>Nocardia macrotermitis sp. nov. and Nocardia aurantia sp. nov., isolated from the gut of the fungus growing-termite Macrotermes natalensis.</title>
        <authorList>
            <person name="Christine B."/>
            <person name="Rene B."/>
        </authorList>
    </citation>
    <scope>NUCLEOTIDE SEQUENCE [LARGE SCALE GENOMIC DNA]</scope>
    <source>
        <strain evidence="9 10">DSM 102126</strain>
    </source>
</reference>
<evidence type="ECO:0000256" key="4">
    <source>
        <dbReference type="ARBA" id="ARBA00022679"/>
    </source>
</evidence>
<dbReference type="PANTHER" id="PTHR45436">
    <property type="entry name" value="SENSOR HISTIDINE KINASE YKOH"/>
    <property type="match status" value="1"/>
</dbReference>
<dbReference type="PANTHER" id="PTHR45436:SF5">
    <property type="entry name" value="SENSOR HISTIDINE KINASE TRCS"/>
    <property type="match status" value="1"/>
</dbReference>
<proteinExistence type="predicted"/>
<dbReference type="InterPro" id="IPR050428">
    <property type="entry name" value="TCS_sensor_his_kinase"/>
</dbReference>
<feature type="transmembrane region" description="Helical" evidence="7">
    <location>
        <begin position="55"/>
        <end position="74"/>
    </location>
</feature>
<organism evidence="9 10">
    <name type="scientific">Actinomadura rayongensis</name>
    <dbReference type="NCBI Taxonomy" id="1429076"/>
    <lineage>
        <taxon>Bacteria</taxon>
        <taxon>Bacillati</taxon>
        <taxon>Actinomycetota</taxon>
        <taxon>Actinomycetes</taxon>
        <taxon>Streptosporangiales</taxon>
        <taxon>Thermomonosporaceae</taxon>
        <taxon>Actinomadura</taxon>
    </lineage>
</organism>
<keyword evidence="5" id="KW-0418">Kinase</keyword>
<keyword evidence="7" id="KW-1133">Transmembrane helix</keyword>
<dbReference type="Proteomes" id="UP000431901">
    <property type="component" value="Unassembled WGS sequence"/>
</dbReference>
<feature type="compositionally biased region" description="Low complexity" evidence="6">
    <location>
        <begin position="559"/>
        <end position="569"/>
    </location>
</feature>
<evidence type="ECO:0000259" key="8">
    <source>
        <dbReference type="Pfam" id="PF02518"/>
    </source>
</evidence>
<dbReference type="GO" id="GO:0005886">
    <property type="term" value="C:plasma membrane"/>
    <property type="evidence" value="ECO:0007669"/>
    <property type="project" value="TreeGrafter"/>
</dbReference>
<keyword evidence="3" id="KW-0597">Phosphoprotein</keyword>
<feature type="compositionally biased region" description="Acidic residues" evidence="6">
    <location>
        <begin position="622"/>
        <end position="632"/>
    </location>
</feature>
<feature type="domain" description="Histidine kinase/HSP90-like ATPase" evidence="8">
    <location>
        <begin position="298"/>
        <end position="403"/>
    </location>
</feature>
<dbReference type="InterPro" id="IPR003594">
    <property type="entry name" value="HATPase_dom"/>
</dbReference>
<evidence type="ECO:0000256" key="3">
    <source>
        <dbReference type="ARBA" id="ARBA00022553"/>
    </source>
</evidence>